<dbReference type="RefSeq" id="XP_033651725.1">
    <property type="nucleotide sequence ID" value="XM_033801996.1"/>
</dbReference>
<dbReference type="PANTHER" id="PTHR47469">
    <property type="entry name" value="MONOOXYGENASE-LIKE"/>
    <property type="match status" value="1"/>
</dbReference>
<evidence type="ECO:0000259" key="1">
    <source>
        <dbReference type="Pfam" id="PF22607"/>
    </source>
</evidence>
<dbReference type="InterPro" id="IPR054707">
    <property type="entry name" value="DhpH_subs-bd"/>
</dbReference>
<dbReference type="InterPro" id="IPR053212">
    <property type="entry name" value="DHP_3-monooxygenase"/>
</dbReference>
<name>A0A6A6JEX7_WESOR</name>
<feature type="domain" description="2,6-dihydroxypyridine 3-monooxygenase substrate binding" evidence="1">
    <location>
        <begin position="157"/>
        <end position="285"/>
    </location>
</feature>
<reference evidence="2" key="1">
    <citation type="journal article" date="2020" name="Stud. Mycol.">
        <title>101 Dothideomycetes genomes: a test case for predicting lifestyles and emergence of pathogens.</title>
        <authorList>
            <person name="Haridas S."/>
            <person name="Albert R."/>
            <person name="Binder M."/>
            <person name="Bloem J."/>
            <person name="Labutti K."/>
            <person name="Salamov A."/>
            <person name="Andreopoulos B."/>
            <person name="Baker S."/>
            <person name="Barry K."/>
            <person name="Bills G."/>
            <person name="Bluhm B."/>
            <person name="Cannon C."/>
            <person name="Castanera R."/>
            <person name="Culley D."/>
            <person name="Daum C."/>
            <person name="Ezra D."/>
            <person name="Gonzalez J."/>
            <person name="Henrissat B."/>
            <person name="Kuo A."/>
            <person name="Liang C."/>
            <person name="Lipzen A."/>
            <person name="Lutzoni F."/>
            <person name="Magnuson J."/>
            <person name="Mondo S."/>
            <person name="Nolan M."/>
            <person name="Ohm R."/>
            <person name="Pangilinan J."/>
            <person name="Park H.-J."/>
            <person name="Ramirez L."/>
            <person name="Alfaro M."/>
            <person name="Sun H."/>
            <person name="Tritt A."/>
            <person name="Yoshinaga Y."/>
            <person name="Zwiers L.-H."/>
            <person name="Turgeon B."/>
            <person name="Goodwin S."/>
            <person name="Spatafora J."/>
            <person name="Crous P."/>
            <person name="Grigoriev I."/>
        </authorList>
    </citation>
    <scope>NUCLEOTIDE SEQUENCE</scope>
    <source>
        <strain evidence="2">CBS 379.55</strain>
    </source>
</reference>
<dbReference type="SUPFAM" id="SSF54373">
    <property type="entry name" value="FAD-linked reductases, C-terminal domain"/>
    <property type="match status" value="1"/>
</dbReference>
<accession>A0A6A6JEX7</accession>
<dbReference type="Proteomes" id="UP000800097">
    <property type="component" value="Unassembled WGS sequence"/>
</dbReference>
<organism evidence="2 3">
    <name type="scientific">Westerdykella ornata</name>
    <dbReference type="NCBI Taxonomy" id="318751"/>
    <lineage>
        <taxon>Eukaryota</taxon>
        <taxon>Fungi</taxon>
        <taxon>Dikarya</taxon>
        <taxon>Ascomycota</taxon>
        <taxon>Pezizomycotina</taxon>
        <taxon>Dothideomycetes</taxon>
        <taxon>Pleosporomycetidae</taxon>
        <taxon>Pleosporales</taxon>
        <taxon>Sporormiaceae</taxon>
        <taxon>Westerdykella</taxon>
    </lineage>
</organism>
<sequence>MYPKSAVIVGGSVAGLLQGLQLKRKGTNVIVLEQDPNKNRHTHESGVTIGPSVVGLLRKYDATGLPPSIFTEYMSLAWRKRLRVPPGPKEGDGAVEYRQGKRAVGVSYNREKGIVTVKYVDVITGEEDSVSAESVIVADGVHTSIAKMLQIPIRKDYAGYIAWRGTVPESRLSRETIEYFSNRLNFTLLKGTYFISYFIPTETGRIEPGKRLLNWVWYFVVPEGSPELTEIFTDVNGKFHPSTVPHGLIKPNIWAAQIARYKDQMIAPLAEAVTQTPLPFVTKVAESEIQQASHFDNRLVVVGDAFTALRSHMGMASEQAARHCWQMDRV</sequence>
<gene>
    <name evidence="2" type="ORF">EI97DRAFT_478948</name>
</gene>
<evidence type="ECO:0000313" key="2">
    <source>
        <dbReference type="EMBL" id="KAF2274186.1"/>
    </source>
</evidence>
<dbReference type="PANTHER" id="PTHR47469:SF2">
    <property type="entry name" value="OS06G0597600 PROTEIN"/>
    <property type="match status" value="1"/>
</dbReference>
<protein>
    <submittedName>
        <fullName evidence="2">FAD/NAD(P)-binding domain-containing protein</fullName>
    </submittedName>
</protein>
<dbReference type="InterPro" id="IPR036188">
    <property type="entry name" value="FAD/NAD-bd_sf"/>
</dbReference>
<proteinExistence type="predicted"/>
<dbReference type="Gene3D" id="3.50.50.60">
    <property type="entry name" value="FAD/NAD(P)-binding domain"/>
    <property type="match status" value="1"/>
</dbReference>
<evidence type="ECO:0000313" key="3">
    <source>
        <dbReference type="Proteomes" id="UP000800097"/>
    </source>
</evidence>
<keyword evidence="3" id="KW-1185">Reference proteome</keyword>
<dbReference type="AlphaFoldDB" id="A0A6A6JEX7"/>
<dbReference type="Pfam" id="PF22607">
    <property type="entry name" value="FAD_binding-like"/>
    <property type="match status" value="1"/>
</dbReference>
<dbReference type="GeneID" id="54555171"/>
<dbReference type="OrthoDB" id="16820at2759"/>
<dbReference type="EMBL" id="ML986504">
    <property type="protein sequence ID" value="KAF2274186.1"/>
    <property type="molecule type" value="Genomic_DNA"/>
</dbReference>
<dbReference type="SUPFAM" id="SSF51905">
    <property type="entry name" value="FAD/NAD(P)-binding domain"/>
    <property type="match status" value="1"/>
</dbReference>
<dbReference type="Gene3D" id="3.30.9.60">
    <property type="match status" value="1"/>
</dbReference>